<dbReference type="Pfam" id="PF03703">
    <property type="entry name" value="bPH_2"/>
    <property type="match status" value="1"/>
</dbReference>
<evidence type="ECO:0000313" key="3">
    <source>
        <dbReference type="Proteomes" id="UP001146120"/>
    </source>
</evidence>
<sequence>MAQAVPDHQADVEVEFDRERGCRQRCCITCVLCPILTFCLGCLCCPCILCWQRKETNAQKATITNTRLVVENGWLNRSIKSVPLDRIQDVSIEESCCQRCFGVKGLSVQTAASGPSEPEVYLHAPMDAEMVRDVILNRRDTLVFGSRVTAILVNQPEVAPQSALMRTQFQHQHPMQQASRH</sequence>
<dbReference type="PANTHER" id="PTHR37938:SF1">
    <property type="entry name" value="BLL0215 PROTEIN"/>
    <property type="match status" value="1"/>
</dbReference>
<dbReference type="Proteomes" id="UP001146120">
    <property type="component" value="Unassembled WGS sequence"/>
</dbReference>
<dbReference type="EMBL" id="DAKRPA010000196">
    <property type="protein sequence ID" value="DAZ95628.1"/>
    <property type="molecule type" value="Genomic_DNA"/>
</dbReference>
<dbReference type="PANTHER" id="PTHR37938">
    <property type="entry name" value="BLL0215 PROTEIN"/>
    <property type="match status" value="1"/>
</dbReference>
<keyword evidence="3" id="KW-1185">Reference proteome</keyword>
<feature type="domain" description="YdbS-like PH" evidence="1">
    <location>
        <begin position="61"/>
        <end position="134"/>
    </location>
</feature>
<dbReference type="AlphaFoldDB" id="A0AAV2YPC8"/>
<evidence type="ECO:0000259" key="1">
    <source>
        <dbReference type="Pfam" id="PF03703"/>
    </source>
</evidence>
<reference evidence="2" key="2">
    <citation type="journal article" date="2023" name="Microbiol Resour">
        <title>Decontamination and Annotation of the Draft Genome Sequence of the Oomycete Lagenidium giganteum ARSEF 373.</title>
        <authorList>
            <person name="Morgan W.R."/>
            <person name="Tartar A."/>
        </authorList>
    </citation>
    <scope>NUCLEOTIDE SEQUENCE</scope>
    <source>
        <strain evidence="2">ARSEF 373</strain>
    </source>
</reference>
<accession>A0AAV2YPC8</accession>
<name>A0AAV2YPC8_9STRA</name>
<protein>
    <recommendedName>
        <fullName evidence="1">YdbS-like PH domain-containing protein</fullName>
    </recommendedName>
</protein>
<evidence type="ECO:0000313" key="2">
    <source>
        <dbReference type="EMBL" id="DAZ95628.1"/>
    </source>
</evidence>
<reference evidence="2" key="1">
    <citation type="submission" date="2022-11" db="EMBL/GenBank/DDBJ databases">
        <authorList>
            <person name="Morgan W.R."/>
            <person name="Tartar A."/>
        </authorList>
    </citation>
    <scope>NUCLEOTIDE SEQUENCE</scope>
    <source>
        <strain evidence="2">ARSEF 373</strain>
    </source>
</reference>
<dbReference type="InterPro" id="IPR005182">
    <property type="entry name" value="YdbS-like_PH"/>
</dbReference>
<organism evidence="2 3">
    <name type="scientific">Lagenidium giganteum</name>
    <dbReference type="NCBI Taxonomy" id="4803"/>
    <lineage>
        <taxon>Eukaryota</taxon>
        <taxon>Sar</taxon>
        <taxon>Stramenopiles</taxon>
        <taxon>Oomycota</taxon>
        <taxon>Peronosporomycetes</taxon>
        <taxon>Pythiales</taxon>
        <taxon>Pythiaceae</taxon>
    </lineage>
</organism>
<comment type="caution">
    <text evidence="2">The sequence shown here is derived from an EMBL/GenBank/DDBJ whole genome shotgun (WGS) entry which is preliminary data.</text>
</comment>
<proteinExistence type="predicted"/>
<gene>
    <name evidence="2" type="ORF">N0F65_002257</name>
</gene>